<reference evidence="3" key="1">
    <citation type="journal article" date="2019" name="Int. J. Syst. Evol. Microbiol.">
        <title>The Global Catalogue of Microorganisms (GCM) 10K type strain sequencing project: providing services to taxonomists for standard genome sequencing and annotation.</title>
        <authorList>
            <consortium name="The Broad Institute Genomics Platform"/>
            <consortium name="The Broad Institute Genome Sequencing Center for Infectious Disease"/>
            <person name="Wu L."/>
            <person name="Ma J."/>
        </authorList>
    </citation>
    <scope>NUCLEOTIDE SEQUENCE [LARGE SCALE GENOMIC DNA]</scope>
    <source>
        <strain evidence="3">CCM 8681</strain>
    </source>
</reference>
<keyword evidence="3" id="KW-1185">Reference proteome</keyword>
<dbReference type="EMBL" id="BMDQ01000006">
    <property type="protein sequence ID" value="GGI58476.1"/>
    <property type="molecule type" value="Genomic_DNA"/>
</dbReference>
<comment type="caution">
    <text evidence="2">The sequence shown here is derived from an EMBL/GenBank/DDBJ whole genome shotgun (WGS) entry which is preliminary data.</text>
</comment>
<accession>A0ABQ2C153</accession>
<dbReference type="Gene3D" id="1.10.260.40">
    <property type="entry name" value="lambda repressor-like DNA-binding domains"/>
    <property type="match status" value="1"/>
</dbReference>
<dbReference type="Proteomes" id="UP000624701">
    <property type="component" value="Unassembled WGS sequence"/>
</dbReference>
<gene>
    <name evidence="2" type="ORF">GCM10011444_27850</name>
</gene>
<dbReference type="InterPro" id="IPR001387">
    <property type="entry name" value="Cro/C1-type_HTH"/>
</dbReference>
<evidence type="ECO:0000259" key="1">
    <source>
        <dbReference type="PROSITE" id="PS50943"/>
    </source>
</evidence>
<dbReference type="RefSeq" id="WP_188375382.1">
    <property type="nucleotide sequence ID" value="NZ_BMDQ01000006.1"/>
</dbReference>
<evidence type="ECO:0000313" key="3">
    <source>
        <dbReference type="Proteomes" id="UP000624701"/>
    </source>
</evidence>
<dbReference type="InterPro" id="IPR010982">
    <property type="entry name" value="Lambda_DNA-bd_dom_sf"/>
</dbReference>
<dbReference type="Pfam" id="PF01381">
    <property type="entry name" value="HTH_3"/>
    <property type="match status" value="1"/>
</dbReference>
<sequence>MNTKKLNIAEALESIRLERGVNKKEFSRQCGISNTYYSDILNRGTSLNVETLNKICESLEIPLDVFFFKALNEDTIKDPTKKKLIKEIRPLMNEIADLLYN</sequence>
<dbReference type="SMART" id="SM00530">
    <property type="entry name" value="HTH_XRE"/>
    <property type="match status" value="1"/>
</dbReference>
<protein>
    <recommendedName>
        <fullName evidence="1">HTH cro/C1-type domain-containing protein</fullName>
    </recommendedName>
</protein>
<dbReference type="CDD" id="cd00093">
    <property type="entry name" value="HTH_XRE"/>
    <property type="match status" value="1"/>
</dbReference>
<feature type="domain" description="HTH cro/C1-type" evidence="1">
    <location>
        <begin position="12"/>
        <end position="66"/>
    </location>
</feature>
<proteinExistence type="predicted"/>
<organism evidence="2 3">
    <name type="scientific">Winogradskyella haliclonae</name>
    <dbReference type="NCBI Taxonomy" id="2048558"/>
    <lineage>
        <taxon>Bacteria</taxon>
        <taxon>Pseudomonadati</taxon>
        <taxon>Bacteroidota</taxon>
        <taxon>Flavobacteriia</taxon>
        <taxon>Flavobacteriales</taxon>
        <taxon>Flavobacteriaceae</taxon>
        <taxon>Winogradskyella</taxon>
    </lineage>
</organism>
<dbReference type="SUPFAM" id="SSF47413">
    <property type="entry name" value="lambda repressor-like DNA-binding domains"/>
    <property type="match status" value="1"/>
</dbReference>
<dbReference type="PROSITE" id="PS50943">
    <property type="entry name" value="HTH_CROC1"/>
    <property type="match status" value="1"/>
</dbReference>
<evidence type="ECO:0000313" key="2">
    <source>
        <dbReference type="EMBL" id="GGI58476.1"/>
    </source>
</evidence>
<name>A0ABQ2C153_9FLAO</name>